<sequence length="589" mass="61360">MKARGINGGLLLVTSLALLLGFIDEFFWGVGALLGLIPAAVWLGKDLRERRLGSDLLAVLSLLATSLTHELFAGAVIALMLASGRVLESWAEGQAERQLKSLLARIPQRSHRFTSTGTLIEIHVNEIEIGDRLLVRAGEITPADGRLLLPAFLDESALTGEPLPVARNAGEQILSGVINAADAFEYVATNTAETSTYAAIIKLVQSAQARTSPGVRIASQWALAFIPIALVTAGAAWALTGQVSRAVAVLVAATPCPLILAVPIAVVSGLSKAAKHGAVIKGGAVLEALARTEVVLLDKTGTITHGGPMIAQIVVSSDSTVDEVLQLAACVDQYSQNIVAKSLVNAAMDKGLELFEVSNVKEVQGHHISGFIHGEEITVGQLTQRAPDWLELSHPLVVSVTRNGFLIGAIGLSDPLRPESKSVIAHLRELGIKRIALVTGDRDSTAQQVAVSVGITEVYSQITAQGKLDITQELMNTSHGTVVVVGDGINDAPALAMAHVGVAMGARGATAASEAADVVIVEDSIQHLSQAIQIAKSSRRKALQAAGIGMGLSFLVMLAGAAGYATASQGALAQELIDVVAILWALTAI</sequence>
<evidence type="ECO:0000256" key="5">
    <source>
        <dbReference type="ARBA" id="ARBA00023136"/>
    </source>
</evidence>
<evidence type="ECO:0000256" key="3">
    <source>
        <dbReference type="ARBA" id="ARBA00022692"/>
    </source>
</evidence>
<dbReference type="NCBIfam" id="TIGR01494">
    <property type="entry name" value="ATPase_P-type"/>
    <property type="match status" value="1"/>
</dbReference>
<dbReference type="SUPFAM" id="SSF56784">
    <property type="entry name" value="HAD-like"/>
    <property type="match status" value="1"/>
</dbReference>
<dbReference type="Gene3D" id="2.70.150.10">
    <property type="entry name" value="Calcium-transporting ATPase, cytoplasmic transduction domain A"/>
    <property type="match status" value="1"/>
</dbReference>
<dbReference type="PANTHER" id="PTHR48085:SF5">
    <property type="entry name" value="CADMIUM_ZINC-TRANSPORTING ATPASE HMA4-RELATED"/>
    <property type="match status" value="1"/>
</dbReference>
<dbReference type="AlphaFoldDB" id="A0A6J7MF35"/>
<dbReference type="InterPro" id="IPR027256">
    <property type="entry name" value="P-typ_ATPase_IB"/>
</dbReference>
<evidence type="ECO:0000256" key="6">
    <source>
        <dbReference type="SAM" id="Phobius"/>
    </source>
</evidence>
<keyword evidence="4 6" id="KW-1133">Transmembrane helix</keyword>
<feature type="domain" description="P-type ATPase A" evidence="7">
    <location>
        <begin position="107"/>
        <end position="205"/>
    </location>
</feature>
<dbReference type="InterPro" id="IPR008250">
    <property type="entry name" value="ATPase_P-typ_transduc_dom_A_sf"/>
</dbReference>
<dbReference type="InterPro" id="IPR001757">
    <property type="entry name" value="P_typ_ATPase"/>
</dbReference>
<dbReference type="PRINTS" id="PR00119">
    <property type="entry name" value="CATATPASE"/>
</dbReference>
<dbReference type="EMBL" id="CAFBRZ010000048">
    <property type="protein sequence ID" value="CAB5154759.1"/>
    <property type="molecule type" value="Genomic_DNA"/>
</dbReference>
<feature type="transmembrane region" description="Helical" evidence="6">
    <location>
        <begin position="221"/>
        <end position="240"/>
    </location>
</feature>
<feature type="transmembrane region" description="Helical" evidence="6">
    <location>
        <begin position="246"/>
        <end position="267"/>
    </location>
</feature>
<dbReference type="EMBL" id="CAFAAS010000007">
    <property type="protein sequence ID" value="CAB4805589.1"/>
    <property type="molecule type" value="Genomic_DNA"/>
</dbReference>
<accession>A0A6J7MF35</accession>
<dbReference type="PANTHER" id="PTHR48085">
    <property type="entry name" value="CADMIUM/ZINC-TRANSPORTING ATPASE HMA2-RELATED"/>
    <property type="match status" value="1"/>
</dbReference>
<dbReference type="PRINTS" id="PR00120">
    <property type="entry name" value="HATPASE"/>
</dbReference>
<evidence type="ECO:0000313" key="8">
    <source>
        <dbReference type="EMBL" id="CAB4719692.1"/>
    </source>
</evidence>
<evidence type="ECO:0000313" key="9">
    <source>
        <dbReference type="EMBL" id="CAB4805589.1"/>
    </source>
</evidence>
<reference evidence="10" key="1">
    <citation type="submission" date="2020-05" db="EMBL/GenBank/DDBJ databases">
        <authorList>
            <person name="Chiriac C."/>
            <person name="Salcher M."/>
            <person name="Ghai R."/>
            <person name="Kavagutti S V."/>
        </authorList>
    </citation>
    <scope>NUCLEOTIDE SEQUENCE</scope>
</reference>
<comment type="similarity">
    <text evidence="2">Belongs to the cation transport ATPase (P-type) (TC 3.A.3) family. Type IB subfamily.</text>
</comment>
<dbReference type="InterPro" id="IPR023298">
    <property type="entry name" value="ATPase_P-typ_TM_dom_sf"/>
</dbReference>
<evidence type="ECO:0000256" key="4">
    <source>
        <dbReference type="ARBA" id="ARBA00022989"/>
    </source>
</evidence>
<dbReference type="GO" id="GO:0019829">
    <property type="term" value="F:ATPase-coupled monoatomic cation transmembrane transporter activity"/>
    <property type="evidence" value="ECO:0007669"/>
    <property type="project" value="InterPro"/>
</dbReference>
<comment type="subcellular location">
    <subcellularLocation>
        <location evidence="1">Membrane</location>
    </subcellularLocation>
</comment>
<feature type="transmembrane region" description="Helical" evidence="6">
    <location>
        <begin position="542"/>
        <end position="565"/>
    </location>
</feature>
<evidence type="ECO:0000256" key="2">
    <source>
        <dbReference type="ARBA" id="ARBA00006024"/>
    </source>
</evidence>
<dbReference type="InterPro" id="IPR023299">
    <property type="entry name" value="ATPase_P-typ_cyto_dom_N"/>
</dbReference>
<dbReference type="GO" id="GO:0015086">
    <property type="term" value="F:cadmium ion transmembrane transporter activity"/>
    <property type="evidence" value="ECO:0007669"/>
    <property type="project" value="TreeGrafter"/>
</dbReference>
<evidence type="ECO:0000259" key="7">
    <source>
        <dbReference type="Pfam" id="PF00122"/>
    </source>
</evidence>
<proteinExistence type="inferred from homology"/>
<dbReference type="NCBIfam" id="TIGR01512">
    <property type="entry name" value="ATPase-IB2_Cd"/>
    <property type="match status" value="1"/>
</dbReference>
<dbReference type="Gene3D" id="3.40.50.1000">
    <property type="entry name" value="HAD superfamily/HAD-like"/>
    <property type="match status" value="1"/>
</dbReference>
<keyword evidence="5 6" id="KW-0472">Membrane</keyword>
<dbReference type="NCBIfam" id="TIGR01525">
    <property type="entry name" value="ATPase-IB_hvy"/>
    <property type="match status" value="1"/>
</dbReference>
<dbReference type="Pfam" id="PF00122">
    <property type="entry name" value="E1-E2_ATPase"/>
    <property type="match status" value="1"/>
</dbReference>
<dbReference type="GO" id="GO:0016020">
    <property type="term" value="C:membrane"/>
    <property type="evidence" value="ECO:0007669"/>
    <property type="project" value="UniProtKB-SubCell"/>
</dbReference>
<dbReference type="Pfam" id="PF00702">
    <property type="entry name" value="Hydrolase"/>
    <property type="match status" value="1"/>
</dbReference>
<protein>
    <submittedName>
        <fullName evidence="10">Unannotated protein</fullName>
    </submittedName>
</protein>
<dbReference type="GO" id="GO:0005524">
    <property type="term" value="F:ATP binding"/>
    <property type="evidence" value="ECO:0007669"/>
    <property type="project" value="InterPro"/>
</dbReference>
<dbReference type="GO" id="GO:0016887">
    <property type="term" value="F:ATP hydrolysis activity"/>
    <property type="evidence" value="ECO:0007669"/>
    <property type="project" value="InterPro"/>
</dbReference>
<dbReference type="PROSITE" id="PS00154">
    <property type="entry name" value="ATPASE_E1_E2"/>
    <property type="match status" value="1"/>
</dbReference>
<evidence type="ECO:0000313" key="11">
    <source>
        <dbReference type="EMBL" id="CAB5154759.1"/>
    </source>
</evidence>
<dbReference type="InterPro" id="IPR018303">
    <property type="entry name" value="ATPase_P-typ_P_site"/>
</dbReference>
<dbReference type="Gene3D" id="3.40.1110.10">
    <property type="entry name" value="Calcium-transporting ATPase, cytoplasmic domain N"/>
    <property type="match status" value="1"/>
</dbReference>
<dbReference type="InterPro" id="IPR023214">
    <property type="entry name" value="HAD_sf"/>
</dbReference>
<dbReference type="SUPFAM" id="SSF81653">
    <property type="entry name" value="Calcium ATPase, transduction domain A"/>
    <property type="match status" value="1"/>
</dbReference>
<dbReference type="InterPro" id="IPR059000">
    <property type="entry name" value="ATPase_P-type_domA"/>
</dbReference>
<dbReference type="InterPro" id="IPR036412">
    <property type="entry name" value="HAD-like_sf"/>
</dbReference>
<name>A0A6J7MF35_9ZZZZ</name>
<keyword evidence="3 6" id="KW-0812">Transmembrane</keyword>
<evidence type="ECO:0000256" key="1">
    <source>
        <dbReference type="ARBA" id="ARBA00004370"/>
    </source>
</evidence>
<dbReference type="InterPro" id="IPR051014">
    <property type="entry name" value="Cation_Transport_ATPase_IB"/>
</dbReference>
<dbReference type="EMBL" id="CAFBOD010000009">
    <property type="protein sequence ID" value="CAB4977049.1"/>
    <property type="molecule type" value="Genomic_DNA"/>
</dbReference>
<dbReference type="EMBL" id="CAEZYE010000089">
    <property type="protein sequence ID" value="CAB4719692.1"/>
    <property type="molecule type" value="Genomic_DNA"/>
</dbReference>
<evidence type="ECO:0000313" key="10">
    <source>
        <dbReference type="EMBL" id="CAB4977049.1"/>
    </source>
</evidence>
<feature type="transmembrane region" description="Helical" evidence="6">
    <location>
        <begin position="12"/>
        <end position="37"/>
    </location>
</feature>
<gene>
    <name evidence="8" type="ORF">UFOPK2655_01238</name>
    <name evidence="9" type="ORF">UFOPK3077_00821</name>
    <name evidence="10" type="ORF">UFOPK3903_00904</name>
    <name evidence="11" type="ORF">UFOPK4444_00896</name>
</gene>
<organism evidence="10">
    <name type="scientific">freshwater metagenome</name>
    <dbReference type="NCBI Taxonomy" id="449393"/>
    <lineage>
        <taxon>unclassified sequences</taxon>
        <taxon>metagenomes</taxon>
        <taxon>ecological metagenomes</taxon>
    </lineage>
</organism>
<dbReference type="SUPFAM" id="SSF81665">
    <property type="entry name" value="Calcium ATPase, transmembrane domain M"/>
    <property type="match status" value="1"/>
</dbReference>